<name>A0AA41RXQ7_PAPNU</name>
<feature type="non-terminal residue" evidence="1">
    <location>
        <position position="135"/>
    </location>
</feature>
<gene>
    <name evidence="1" type="ORF">MKW94_018808</name>
</gene>
<reference evidence="1" key="1">
    <citation type="submission" date="2022-03" db="EMBL/GenBank/DDBJ databases">
        <title>A functionally conserved STORR gene fusion in Papaver species that diverged 16.8 million years ago.</title>
        <authorList>
            <person name="Catania T."/>
        </authorList>
    </citation>
    <scope>NUCLEOTIDE SEQUENCE</scope>
    <source>
        <strain evidence="1">S-191538</strain>
    </source>
</reference>
<dbReference type="Proteomes" id="UP001177140">
    <property type="component" value="Unassembled WGS sequence"/>
</dbReference>
<feature type="non-terminal residue" evidence="1">
    <location>
        <position position="1"/>
    </location>
</feature>
<comment type="caution">
    <text evidence="1">The sequence shown here is derived from an EMBL/GenBank/DDBJ whole genome shotgun (WGS) entry which is preliminary data.</text>
</comment>
<sequence length="135" mass="15901">STIRDKIIPHAVSWYTGEASQVKYYEAFQRKGNSRRVFEDSDDDTAKYPPFRFLIGKKWNNDLLVYYFYLLSHHYLINQIFDEENIVALPELDMDGGCCTLDLKKRCYTWPGVLLALETLAPNVRERVECLREIQ</sequence>
<dbReference type="AlphaFoldDB" id="A0AA41RXQ7"/>
<proteinExistence type="predicted"/>
<protein>
    <submittedName>
        <fullName evidence="1">Uncharacterized protein</fullName>
    </submittedName>
</protein>
<dbReference type="EMBL" id="JAJJMA010081189">
    <property type="protein sequence ID" value="MCL7028567.1"/>
    <property type="molecule type" value="Genomic_DNA"/>
</dbReference>
<accession>A0AA41RXQ7</accession>
<keyword evidence="2" id="KW-1185">Reference proteome</keyword>
<evidence type="ECO:0000313" key="2">
    <source>
        <dbReference type="Proteomes" id="UP001177140"/>
    </source>
</evidence>
<evidence type="ECO:0000313" key="1">
    <source>
        <dbReference type="EMBL" id="MCL7028567.1"/>
    </source>
</evidence>
<organism evidence="1 2">
    <name type="scientific">Papaver nudicaule</name>
    <name type="common">Iceland poppy</name>
    <dbReference type="NCBI Taxonomy" id="74823"/>
    <lineage>
        <taxon>Eukaryota</taxon>
        <taxon>Viridiplantae</taxon>
        <taxon>Streptophyta</taxon>
        <taxon>Embryophyta</taxon>
        <taxon>Tracheophyta</taxon>
        <taxon>Spermatophyta</taxon>
        <taxon>Magnoliopsida</taxon>
        <taxon>Ranunculales</taxon>
        <taxon>Papaveraceae</taxon>
        <taxon>Papaveroideae</taxon>
        <taxon>Papaver</taxon>
    </lineage>
</organism>